<protein>
    <submittedName>
        <fullName evidence="2">Transglutaminase superfamily protein</fullName>
    </submittedName>
</protein>
<gene>
    <name evidence="2" type="ORF">FHX37_2900</name>
</gene>
<dbReference type="InterPro" id="IPR053521">
    <property type="entry name" value="McjB-like"/>
</dbReference>
<dbReference type="Pfam" id="PF13471">
    <property type="entry name" value="Transglut_core3"/>
    <property type="match status" value="1"/>
</dbReference>
<evidence type="ECO:0000313" key="2">
    <source>
        <dbReference type="EMBL" id="TQN32912.1"/>
    </source>
</evidence>
<comment type="caution">
    <text evidence="2">The sequence shown here is derived from an EMBL/GenBank/DDBJ whole genome shotgun (WGS) entry which is preliminary data.</text>
</comment>
<sequence>MVSVRMVSAPGPAPRIRDRVTACGGLLAALLLLRFTPLRFTLAAARLAKRGARRSTSHTRADEIVAACRAVSHWYPGRTACLEISLAVLLAATLHRRSVDWCIGCRVRPFAAHAWIETRLQPVGEEWSGQTFHPTVRI</sequence>
<keyword evidence="3" id="KW-1185">Reference proteome</keyword>
<name>A0A543NM62_9ACTN</name>
<dbReference type="InterPro" id="IPR032708">
    <property type="entry name" value="McjB_C"/>
</dbReference>
<accession>A0A543NM62</accession>
<dbReference type="Proteomes" id="UP000317422">
    <property type="component" value="Unassembled WGS sequence"/>
</dbReference>
<dbReference type="EMBL" id="VFQC01000001">
    <property type="protein sequence ID" value="TQN32912.1"/>
    <property type="molecule type" value="Genomic_DNA"/>
</dbReference>
<dbReference type="NCBIfam" id="NF033537">
    <property type="entry name" value="lasso_biosyn_B2"/>
    <property type="match status" value="1"/>
</dbReference>
<evidence type="ECO:0000259" key="1">
    <source>
        <dbReference type="Pfam" id="PF13471"/>
    </source>
</evidence>
<feature type="domain" description="Microcin J25-processing protein McjB C-terminal" evidence="1">
    <location>
        <begin position="27"/>
        <end position="135"/>
    </location>
</feature>
<evidence type="ECO:0000313" key="3">
    <source>
        <dbReference type="Proteomes" id="UP000317422"/>
    </source>
</evidence>
<proteinExistence type="predicted"/>
<organism evidence="2 3">
    <name type="scientific">Haloactinospora alba</name>
    <dbReference type="NCBI Taxonomy" id="405555"/>
    <lineage>
        <taxon>Bacteria</taxon>
        <taxon>Bacillati</taxon>
        <taxon>Actinomycetota</taxon>
        <taxon>Actinomycetes</taxon>
        <taxon>Streptosporangiales</taxon>
        <taxon>Nocardiopsidaceae</taxon>
        <taxon>Haloactinospora</taxon>
    </lineage>
</organism>
<dbReference type="AlphaFoldDB" id="A0A543NM62"/>
<reference evidence="2 3" key="1">
    <citation type="submission" date="2019-06" db="EMBL/GenBank/DDBJ databases">
        <title>Sequencing the genomes of 1000 actinobacteria strains.</title>
        <authorList>
            <person name="Klenk H.-P."/>
        </authorList>
    </citation>
    <scope>NUCLEOTIDE SEQUENCE [LARGE SCALE GENOMIC DNA]</scope>
    <source>
        <strain evidence="2 3">DSM 45015</strain>
    </source>
</reference>